<sequence>MAHMTASSLLETIGARTETDFMGARKIPAAAYWGIQTLRAVENFSITGTTISVYPLLIRALAQIKHAAVLANFELGLIDQTKKDAIQQACENIEQGQLLDQFVVDVIQGGAGTSTNMNANEVIANRALEILGLDRGEYSTIHPNGDVNMGQSTNDVYPTAIRIATIQGTQSLLSAMAHLRRALERKAAEFDDVVKMGRTQLQDAVPMTLGQEFSTYAVMVDEDERRIREGLVHLHEINLGATAIGTGINTHREYAANVCAHLRRITGLPLVTSSNLVEATQDCGAFVLFSGMLKRVAVKLSKVCNDLRLLASGPRAGFAEINLPPRQAGSSIMPGKVNPVIPEVVNQVAFDVIGNDLTITMAAEAGQLQLNAFEPIIARSLFASLTSLTSACTSLADLCIDGITANKEYLRTQVEASIGVVTVLNPLIGYDAATTIARQALASGRSVTSLVLESGLLTAHELDEVLRPERLANPQSDSGERALA</sequence>
<dbReference type="FunFam" id="1.10.275.10:FF:000001">
    <property type="entry name" value="Fumarate hydratase, mitochondrial"/>
    <property type="match status" value="1"/>
</dbReference>
<comment type="catalytic activity">
    <reaction evidence="1 7">
        <text>L-aspartate = fumarate + NH4(+)</text>
        <dbReference type="Rhea" id="RHEA:16601"/>
        <dbReference type="ChEBI" id="CHEBI:28938"/>
        <dbReference type="ChEBI" id="CHEBI:29806"/>
        <dbReference type="ChEBI" id="CHEBI:29991"/>
        <dbReference type="EC" id="4.3.1.1"/>
    </reaction>
</comment>
<dbReference type="CDD" id="cd01357">
    <property type="entry name" value="Aspartase"/>
    <property type="match status" value="1"/>
</dbReference>
<name>F6EKX1_HOYSD</name>
<dbReference type="Pfam" id="PF00206">
    <property type="entry name" value="Lyase_1"/>
    <property type="match status" value="1"/>
</dbReference>
<evidence type="ECO:0000259" key="9">
    <source>
        <dbReference type="Pfam" id="PF10415"/>
    </source>
</evidence>
<dbReference type="KEGG" id="asd:AS9A_3004"/>
<dbReference type="GO" id="GO:0008797">
    <property type="term" value="F:aspartate ammonia-lyase activity"/>
    <property type="evidence" value="ECO:0007669"/>
    <property type="project" value="UniProtKB-UniRule"/>
</dbReference>
<dbReference type="Gene3D" id="1.20.200.10">
    <property type="entry name" value="Fumarase/aspartase (Central domain)"/>
    <property type="match status" value="1"/>
</dbReference>
<dbReference type="InterPro" id="IPR022761">
    <property type="entry name" value="Fumarate_lyase_N"/>
</dbReference>
<dbReference type="GO" id="GO:0006531">
    <property type="term" value="P:aspartate metabolic process"/>
    <property type="evidence" value="ECO:0007669"/>
    <property type="project" value="InterPro"/>
</dbReference>
<dbReference type="GO" id="GO:0005829">
    <property type="term" value="C:cytosol"/>
    <property type="evidence" value="ECO:0007669"/>
    <property type="project" value="TreeGrafter"/>
</dbReference>
<evidence type="ECO:0000256" key="7">
    <source>
        <dbReference type="RuleBase" id="RU362017"/>
    </source>
</evidence>
<dbReference type="Pfam" id="PF10415">
    <property type="entry name" value="FumaraseC_C"/>
    <property type="match status" value="1"/>
</dbReference>
<dbReference type="eggNOG" id="COG1027">
    <property type="taxonomic scope" value="Bacteria"/>
</dbReference>
<evidence type="ECO:0000256" key="6">
    <source>
        <dbReference type="NCBIfam" id="TIGR00839"/>
    </source>
</evidence>
<evidence type="ECO:0000256" key="1">
    <source>
        <dbReference type="ARBA" id="ARBA00001494"/>
    </source>
</evidence>
<dbReference type="NCBIfam" id="TIGR00839">
    <property type="entry name" value="aspA"/>
    <property type="match status" value="1"/>
</dbReference>
<dbReference type="AlphaFoldDB" id="F6EKX1"/>
<gene>
    <name evidence="10" type="primary">aspA</name>
    <name evidence="10" type="ordered locus">AS9A_3004</name>
</gene>
<evidence type="ECO:0000313" key="11">
    <source>
        <dbReference type="Proteomes" id="UP000009235"/>
    </source>
</evidence>
<dbReference type="Gene3D" id="1.10.275.10">
    <property type="entry name" value="Fumarase/aspartase (N-terminal domain)"/>
    <property type="match status" value="1"/>
</dbReference>
<dbReference type="Gene3D" id="1.10.40.30">
    <property type="entry name" value="Fumarase/aspartase (C-terminal domain)"/>
    <property type="match status" value="1"/>
</dbReference>
<evidence type="ECO:0000256" key="5">
    <source>
        <dbReference type="ARBA" id="ARBA00023239"/>
    </source>
</evidence>
<protein>
    <recommendedName>
        <fullName evidence="4 6">Aspartate ammonia-lyase</fullName>
        <shortName evidence="7">Aspartase</shortName>
        <ecNumber evidence="3 6">4.3.1.1</ecNumber>
    </recommendedName>
</protein>
<dbReference type="InterPro" id="IPR018951">
    <property type="entry name" value="Fumarase_C_C"/>
</dbReference>
<keyword evidence="11" id="KW-1185">Reference proteome</keyword>
<dbReference type="RefSeq" id="WP_013807800.1">
    <property type="nucleotide sequence ID" value="NC_015564.1"/>
</dbReference>
<dbReference type="PRINTS" id="PR00149">
    <property type="entry name" value="FUMRATELYASE"/>
</dbReference>
<dbReference type="InterPro" id="IPR004708">
    <property type="entry name" value="ApsA"/>
</dbReference>
<dbReference type="FunFam" id="1.10.40.30:FF:000002">
    <property type="entry name" value="Fumarate hydratase class II"/>
    <property type="match status" value="1"/>
</dbReference>
<dbReference type="EC" id="4.3.1.1" evidence="3 6"/>
<proteinExistence type="inferred from homology"/>
<evidence type="ECO:0000256" key="4">
    <source>
        <dbReference type="ARBA" id="ARBA00016146"/>
    </source>
</evidence>
<evidence type="ECO:0000256" key="3">
    <source>
        <dbReference type="ARBA" id="ARBA00012992"/>
    </source>
</evidence>
<dbReference type="OrthoDB" id="9802809at2"/>
<evidence type="ECO:0000256" key="2">
    <source>
        <dbReference type="ARBA" id="ARBA00005596"/>
    </source>
</evidence>
<evidence type="ECO:0000313" key="10">
    <source>
        <dbReference type="EMBL" id="AEF41451.1"/>
    </source>
</evidence>
<dbReference type="PANTHER" id="PTHR42696:SF2">
    <property type="entry name" value="ASPARTATE AMMONIA-LYASE"/>
    <property type="match status" value="1"/>
</dbReference>
<dbReference type="PANTHER" id="PTHR42696">
    <property type="entry name" value="ASPARTATE AMMONIA-LYASE"/>
    <property type="match status" value="1"/>
</dbReference>
<feature type="domain" description="Fumarase C C-terminal" evidence="9">
    <location>
        <begin position="421"/>
        <end position="472"/>
    </location>
</feature>
<dbReference type="GO" id="GO:0006099">
    <property type="term" value="P:tricarboxylic acid cycle"/>
    <property type="evidence" value="ECO:0007669"/>
    <property type="project" value="InterPro"/>
</dbReference>
<organism evidence="10 11">
    <name type="scientific">Hoyosella subflava (strain DSM 45089 / JCM 17490 / NBRC 109087 / DQS3-9A1)</name>
    <name type="common">Amycolicicoccus subflavus</name>
    <dbReference type="NCBI Taxonomy" id="443218"/>
    <lineage>
        <taxon>Bacteria</taxon>
        <taxon>Bacillati</taxon>
        <taxon>Actinomycetota</taxon>
        <taxon>Actinomycetes</taxon>
        <taxon>Mycobacteriales</taxon>
        <taxon>Hoyosellaceae</taxon>
        <taxon>Hoyosella</taxon>
    </lineage>
</organism>
<reference evidence="10 11" key="1">
    <citation type="journal article" date="2011" name="J. Bacteriol.">
        <title>Complete genome sequence of Amycolicicoccus subflavus DQS3-9A1T, an actinomycete isolated from crude oil-polluted soil.</title>
        <authorList>
            <person name="Cai M."/>
            <person name="Chen W.M."/>
            <person name="Nie Y."/>
            <person name="Chi C.Q."/>
            <person name="Wang Y.N."/>
            <person name="Tang Y.Q."/>
            <person name="Li G.Y."/>
            <person name="Wu X.L."/>
        </authorList>
    </citation>
    <scope>NUCLEOTIDE SEQUENCE [LARGE SCALE GENOMIC DNA]</scope>
    <source>
        <strain evidence="11">DSM 45089 / DQS3-9A1</strain>
    </source>
</reference>
<dbReference type="InterPro" id="IPR020557">
    <property type="entry name" value="Fumarate_lyase_CS"/>
</dbReference>
<dbReference type="PRINTS" id="PR00145">
    <property type="entry name" value="ARGSUCLYASE"/>
</dbReference>
<evidence type="ECO:0000259" key="8">
    <source>
        <dbReference type="Pfam" id="PF00206"/>
    </source>
</evidence>
<dbReference type="InterPro" id="IPR008948">
    <property type="entry name" value="L-Aspartase-like"/>
</dbReference>
<accession>F6EKX1</accession>
<comment type="similarity">
    <text evidence="2 7">Belongs to the class-II fumarase/aspartase family. Aspartase subfamily.</text>
</comment>
<dbReference type="SUPFAM" id="SSF48557">
    <property type="entry name" value="L-aspartase-like"/>
    <property type="match status" value="1"/>
</dbReference>
<keyword evidence="5 7" id="KW-0456">Lyase</keyword>
<dbReference type="InterPro" id="IPR024083">
    <property type="entry name" value="Fumarase/histidase_N"/>
</dbReference>
<dbReference type="FunFam" id="1.20.200.10:FF:000001">
    <property type="entry name" value="Fumarate hydratase, mitochondrial"/>
    <property type="match status" value="1"/>
</dbReference>
<dbReference type="STRING" id="443218.AS9A_3004"/>
<dbReference type="PROSITE" id="PS00163">
    <property type="entry name" value="FUMARATE_LYASES"/>
    <property type="match status" value="1"/>
</dbReference>
<feature type="domain" description="Fumarate lyase N-terminal" evidence="8">
    <location>
        <begin position="24"/>
        <end position="354"/>
    </location>
</feature>
<dbReference type="InterPro" id="IPR000362">
    <property type="entry name" value="Fumarate_lyase_fam"/>
</dbReference>
<dbReference type="Proteomes" id="UP000009235">
    <property type="component" value="Chromosome"/>
</dbReference>
<dbReference type="HOGENOM" id="CLU_021594_4_1_11"/>
<dbReference type="InterPro" id="IPR051546">
    <property type="entry name" value="Aspartate_Ammonia-Lyase"/>
</dbReference>
<dbReference type="EMBL" id="CP002786">
    <property type="protein sequence ID" value="AEF41451.1"/>
    <property type="molecule type" value="Genomic_DNA"/>
</dbReference>
<dbReference type="NCBIfam" id="NF008909">
    <property type="entry name" value="PRK12273.1"/>
    <property type="match status" value="1"/>
</dbReference>